<evidence type="ECO:0000313" key="2">
    <source>
        <dbReference type="Proteomes" id="UP000789366"/>
    </source>
</evidence>
<protein>
    <submittedName>
        <fullName evidence="1">2660_t:CDS:1</fullName>
    </submittedName>
</protein>
<evidence type="ECO:0000313" key="1">
    <source>
        <dbReference type="EMBL" id="CAG8765981.1"/>
    </source>
</evidence>
<gene>
    <name evidence="1" type="ORF">SPELUC_LOCUS15452</name>
</gene>
<feature type="non-terminal residue" evidence="1">
    <location>
        <position position="1"/>
    </location>
</feature>
<keyword evidence="2" id="KW-1185">Reference proteome</keyword>
<reference evidence="1" key="1">
    <citation type="submission" date="2021-06" db="EMBL/GenBank/DDBJ databases">
        <authorList>
            <person name="Kallberg Y."/>
            <person name="Tangrot J."/>
            <person name="Rosling A."/>
        </authorList>
    </citation>
    <scope>NUCLEOTIDE SEQUENCE</scope>
    <source>
        <strain evidence="1">28 12/20/2015</strain>
    </source>
</reference>
<name>A0ACA9QVG7_9GLOM</name>
<dbReference type="Proteomes" id="UP000789366">
    <property type="component" value="Unassembled WGS sequence"/>
</dbReference>
<sequence>INNNESSEDHNFSDRNCDNSELEKEESLINNAIEFMNKIMNKKTFSKTEKTHYTAVLYFFSVAIE</sequence>
<dbReference type="EMBL" id="CAJVPW010051155">
    <property type="protein sequence ID" value="CAG8765981.1"/>
    <property type="molecule type" value="Genomic_DNA"/>
</dbReference>
<proteinExistence type="predicted"/>
<organism evidence="1 2">
    <name type="scientific">Cetraspora pellucida</name>
    <dbReference type="NCBI Taxonomy" id="1433469"/>
    <lineage>
        <taxon>Eukaryota</taxon>
        <taxon>Fungi</taxon>
        <taxon>Fungi incertae sedis</taxon>
        <taxon>Mucoromycota</taxon>
        <taxon>Glomeromycotina</taxon>
        <taxon>Glomeromycetes</taxon>
        <taxon>Diversisporales</taxon>
        <taxon>Gigasporaceae</taxon>
        <taxon>Cetraspora</taxon>
    </lineage>
</organism>
<comment type="caution">
    <text evidence="1">The sequence shown here is derived from an EMBL/GenBank/DDBJ whole genome shotgun (WGS) entry which is preliminary data.</text>
</comment>
<accession>A0ACA9QVG7</accession>